<dbReference type="Pfam" id="PF12937">
    <property type="entry name" value="F-box-like"/>
    <property type="match status" value="1"/>
</dbReference>
<name>A0A8J2KDJ5_9HEXA</name>
<evidence type="ECO:0000313" key="2">
    <source>
        <dbReference type="EMBL" id="CAG7734188.1"/>
    </source>
</evidence>
<proteinExistence type="predicted"/>
<accession>A0A8J2KDJ5</accession>
<organism evidence="2 3">
    <name type="scientific">Allacma fusca</name>
    <dbReference type="NCBI Taxonomy" id="39272"/>
    <lineage>
        <taxon>Eukaryota</taxon>
        <taxon>Metazoa</taxon>
        <taxon>Ecdysozoa</taxon>
        <taxon>Arthropoda</taxon>
        <taxon>Hexapoda</taxon>
        <taxon>Collembola</taxon>
        <taxon>Symphypleona</taxon>
        <taxon>Sminthuridae</taxon>
        <taxon>Allacma</taxon>
    </lineage>
</organism>
<reference evidence="2" key="1">
    <citation type="submission" date="2021-06" db="EMBL/GenBank/DDBJ databases">
        <authorList>
            <person name="Hodson N. C."/>
            <person name="Mongue J. A."/>
            <person name="Jaron S. K."/>
        </authorList>
    </citation>
    <scope>NUCLEOTIDE SEQUENCE</scope>
</reference>
<evidence type="ECO:0000259" key="1">
    <source>
        <dbReference type="Pfam" id="PF12937"/>
    </source>
</evidence>
<dbReference type="Proteomes" id="UP000708208">
    <property type="component" value="Unassembled WGS sequence"/>
</dbReference>
<dbReference type="PANTHER" id="PTHR16134:SF119">
    <property type="entry name" value="AT02038P-RELATED"/>
    <property type="match status" value="1"/>
</dbReference>
<sequence length="518" mass="60213">MLVLKAVTINRIMDPLAKLRANSYNFYRWGMPMPSIKNPLYIDVVFEGVVKYLDAQSIKACRQVCRKWNEVSTKILLERVFFHNFYEQVHADNFESLSHFISSNCRKSFRNLHIRGLSILRVYKELNLIGPQVHKLKFYRTSFETEAESSRELCRLLEHLPNLQCLHMDLNDSTEKLFYGGRMFGVDVHKKFSQLKELQLRSFDSLNKRTLENLIKIPWQLNTFEVTIDNRVPIELMRVLLSKMNATLTELNICFAWSYEGYNYDLTNPTEDNWIIPTNLYHLKKLKIGADRGNDPQILCRSLVAALQLPRLKTLKLFGESIEGSFGKMIFPRLWDLQSKSLTSLKLGSNYWDTSCFVRPISVWPNVKEVTLYFPSLEIISSVFANMENLEKLHLELKNDMGIQWDSALTGIKMSDGDANNNQGRARPSSRASIRFLKSLKSLKIEFPEYSPGFFFTDFFIYHGLIHLKELQYLHIRGEKFSNKALQDLKKSMRPLASINLVNCEKPYVPPPHPGQIC</sequence>
<gene>
    <name evidence="2" type="ORF">AFUS01_LOCUS22591</name>
</gene>
<dbReference type="PANTHER" id="PTHR16134">
    <property type="entry name" value="F-BOX/TPR REPEAT PROTEIN POF3"/>
    <property type="match status" value="1"/>
</dbReference>
<evidence type="ECO:0000313" key="3">
    <source>
        <dbReference type="Proteomes" id="UP000708208"/>
    </source>
</evidence>
<keyword evidence="3" id="KW-1185">Reference proteome</keyword>
<protein>
    <recommendedName>
        <fullName evidence="1">F-box domain-containing protein</fullName>
    </recommendedName>
</protein>
<dbReference type="InterPro" id="IPR001810">
    <property type="entry name" value="F-box_dom"/>
</dbReference>
<dbReference type="EMBL" id="CAJVCH010264691">
    <property type="protein sequence ID" value="CAG7734188.1"/>
    <property type="molecule type" value="Genomic_DNA"/>
</dbReference>
<comment type="caution">
    <text evidence="2">The sequence shown here is derived from an EMBL/GenBank/DDBJ whole genome shotgun (WGS) entry which is preliminary data.</text>
</comment>
<dbReference type="AlphaFoldDB" id="A0A8J2KDJ5"/>
<feature type="domain" description="F-box" evidence="1">
    <location>
        <begin position="50"/>
        <end position="82"/>
    </location>
</feature>